<name>A0A8S3US81_MYTED</name>
<keyword evidence="3" id="KW-1185">Reference proteome</keyword>
<gene>
    <name evidence="2" type="ORF">MEDL_60722</name>
</gene>
<proteinExistence type="predicted"/>
<keyword evidence="1" id="KW-0175">Coiled coil</keyword>
<dbReference type="AlphaFoldDB" id="A0A8S3US81"/>
<protein>
    <submittedName>
        <fullName evidence="2">Uncharacterized protein</fullName>
    </submittedName>
</protein>
<feature type="coiled-coil region" evidence="1">
    <location>
        <begin position="26"/>
        <end position="218"/>
    </location>
</feature>
<accession>A0A8S3US81</accession>
<sequence length="229" mass="26570">MKHNISELNISVADSNKTTEDYSIKIKEKEAENIELLNKLTTVEKDLNEKSLALQAESNQLSTSLKDNASLEEKLKDLKEKQFDLEQQLGNCVKENTNHQQQRQKALDKLEIERHTLKKHLEDALKDIESIKQQLTHTSAELDIAYTEKEKLDSEKNDLILRQDELDQKLKHSEDKNEILSNDKIDLTNEIKEMTSLKLDLEKELDTLKDQVGNLHDKVDVCKRKNRRG</sequence>
<evidence type="ECO:0000313" key="2">
    <source>
        <dbReference type="EMBL" id="CAG2248874.1"/>
    </source>
</evidence>
<reference evidence="2" key="1">
    <citation type="submission" date="2021-03" db="EMBL/GenBank/DDBJ databases">
        <authorList>
            <person name="Bekaert M."/>
        </authorList>
    </citation>
    <scope>NUCLEOTIDE SEQUENCE</scope>
</reference>
<evidence type="ECO:0000256" key="1">
    <source>
        <dbReference type="SAM" id="Coils"/>
    </source>
</evidence>
<dbReference type="Proteomes" id="UP000683360">
    <property type="component" value="Unassembled WGS sequence"/>
</dbReference>
<organism evidence="2 3">
    <name type="scientific">Mytilus edulis</name>
    <name type="common">Blue mussel</name>
    <dbReference type="NCBI Taxonomy" id="6550"/>
    <lineage>
        <taxon>Eukaryota</taxon>
        <taxon>Metazoa</taxon>
        <taxon>Spiralia</taxon>
        <taxon>Lophotrochozoa</taxon>
        <taxon>Mollusca</taxon>
        <taxon>Bivalvia</taxon>
        <taxon>Autobranchia</taxon>
        <taxon>Pteriomorphia</taxon>
        <taxon>Mytilida</taxon>
        <taxon>Mytiloidea</taxon>
        <taxon>Mytilidae</taxon>
        <taxon>Mytilinae</taxon>
        <taxon>Mytilus</taxon>
    </lineage>
</organism>
<evidence type="ECO:0000313" key="3">
    <source>
        <dbReference type="Proteomes" id="UP000683360"/>
    </source>
</evidence>
<dbReference type="EMBL" id="CAJPWZ010002951">
    <property type="protein sequence ID" value="CAG2248874.1"/>
    <property type="molecule type" value="Genomic_DNA"/>
</dbReference>
<comment type="caution">
    <text evidence="2">The sequence shown here is derived from an EMBL/GenBank/DDBJ whole genome shotgun (WGS) entry which is preliminary data.</text>
</comment>